<name>A0A8J8WL16_CHIOP</name>
<evidence type="ECO:0000256" key="1">
    <source>
        <dbReference type="SAM" id="MobiDB-lite"/>
    </source>
</evidence>
<organism evidence="2 3">
    <name type="scientific">Chionoecetes opilio</name>
    <name type="common">Atlantic snow crab</name>
    <name type="synonym">Cancer opilio</name>
    <dbReference type="NCBI Taxonomy" id="41210"/>
    <lineage>
        <taxon>Eukaryota</taxon>
        <taxon>Metazoa</taxon>
        <taxon>Ecdysozoa</taxon>
        <taxon>Arthropoda</taxon>
        <taxon>Crustacea</taxon>
        <taxon>Multicrustacea</taxon>
        <taxon>Malacostraca</taxon>
        <taxon>Eumalacostraca</taxon>
        <taxon>Eucarida</taxon>
        <taxon>Decapoda</taxon>
        <taxon>Pleocyemata</taxon>
        <taxon>Brachyura</taxon>
        <taxon>Eubrachyura</taxon>
        <taxon>Majoidea</taxon>
        <taxon>Majidae</taxon>
        <taxon>Chionoecetes</taxon>
    </lineage>
</organism>
<accession>A0A8J8WL16</accession>
<proteinExistence type="predicted"/>
<evidence type="ECO:0000313" key="2">
    <source>
        <dbReference type="EMBL" id="KAG0695837.1"/>
    </source>
</evidence>
<dbReference type="Proteomes" id="UP000770661">
    <property type="component" value="Unassembled WGS sequence"/>
</dbReference>
<reference evidence="2" key="1">
    <citation type="submission" date="2020-07" db="EMBL/GenBank/DDBJ databases">
        <title>The High-quality genome of the commercially important snow crab, Chionoecetes opilio.</title>
        <authorList>
            <person name="Jeong J.-H."/>
            <person name="Ryu S."/>
        </authorList>
    </citation>
    <scope>NUCLEOTIDE SEQUENCE</scope>
    <source>
        <strain evidence="2">MADBK_172401_WGS</strain>
        <tissue evidence="2">Digestive gland</tissue>
    </source>
</reference>
<sequence>MPAFESLLAPTRPTTTLTRVRHSSSTCPTGARTGRRPRRARTGPLVNGRAARPKFKLGSLEDHASAYLAITALEAENPTLRMEVGPNLSGEYILTPKDEESVALLRRLAEEGNRVLLLDPSVRRHKVGLERYPVDFR</sequence>
<dbReference type="EMBL" id="JACEEZ010025959">
    <property type="protein sequence ID" value="KAG0695837.1"/>
    <property type="molecule type" value="Genomic_DNA"/>
</dbReference>
<feature type="region of interest" description="Disordered" evidence="1">
    <location>
        <begin position="21"/>
        <end position="48"/>
    </location>
</feature>
<evidence type="ECO:0000313" key="3">
    <source>
        <dbReference type="Proteomes" id="UP000770661"/>
    </source>
</evidence>
<dbReference type="AlphaFoldDB" id="A0A8J8WL16"/>
<keyword evidence="3" id="KW-1185">Reference proteome</keyword>
<gene>
    <name evidence="2" type="ORF">GWK47_026776</name>
</gene>
<comment type="caution">
    <text evidence="2">The sequence shown here is derived from an EMBL/GenBank/DDBJ whole genome shotgun (WGS) entry which is preliminary data.</text>
</comment>
<protein>
    <submittedName>
        <fullName evidence="2">Uncharacterized protein</fullName>
    </submittedName>
</protein>